<accession>A0A7D4TTI4</accession>
<dbReference type="KEGG" id="mmab:HQ865_04570"/>
<dbReference type="EMBL" id="CP054139">
    <property type="protein sequence ID" value="QKJ29055.1"/>
    <property type="molecule type" value="Genomic_DNA"/>
</dbReference>
<organism evidence="2 3">
    <name type="scientific">Mucilaginibacter mali</name>
    <dbReference type="NCBI Taxonomy" id="2740462"/>
    <lineage>
        <taxon>Bacteria</taxon>
        <taxon>Pseudomonadati</taxon>
        <taxon>Bacteroidota</taxon>
        <taxon>Sphingobacteriia</taxon>
        <taxon>Sphingobacteriales</taxon>
        <taxon>Sphingobacteriaceae</taxon>
        <taxon>Mucilaginibacter</taxon>
    </lineage>
</organism>
<reference evidence="2 3" key="1">
    <citation type="submission" date="2020-05" db="EMBL/GenBank/DDBJ databases">
        <title>Mucilaginibacter mali sp. nov.</title>
        <authorList>
            <person name="Kim H.S."/>
            <person name="Lee K.C."/>
            <person name="Suh M.K."/>
            <person name="Kim J.-S."/>
            <person name="Han K.-I."/>
            <person name="Eom M.K."/>
            <person name="Shin Y.K."/>
            <person name="Lee J.-S."/>
        </authorList>
    </citation>
    <scope>NUCLEOTIDE SEQUENCE [LARGE SCALE GENOMIC DNA]</scope>
    <source>
        <strain evidence="2 3">G2-14</strain>
    </source>
</reference>
<sequence>MKAKRNQIMICGVFLGIFLIKMLISVAPLFLTLNNKTVNAVIMQLELEGKNEKDTTEKELMKEKKFFDEDIVFHCYTLIPIIIETNILHNQEHCLFVQTYHPVVPTPPPNT</sequence>
<evidence type="ECO:0000313" key="2">
    <source>
        <dbReference type="EMBL" id="QKJ29055.1"/>
    </source>
</evidence>
<evidence type="ECO:0000313" key="3">
    <source>
        <dbReference type="Proteomes" id="UP000505355"/>
    </source>
</evidence>
<dbReference type="AlphaFoldDB" id="A0A7D4TTI4"/>
<protein>
    <submittedName>
        <fullName evidence="2">Uncharacterized protein</fullName>
    </submittedName>
</protein>
<evidence type="ECO:0000256" key="1">
    <source>
        <dbReference type="SAM" id="Phobius"/>
    </source>
</evidence>
<name>A0A7D4TTI4_9SPHI</name>
<feature type="transmembrane region" description="Helical" evidence="1">
    <location>
        <begin position="12"/>
        <end position="33"/>
    </location>
</feature>
<gene>
    <name evidence="2" type="ORF">HQ865_04570</name>
</gene>
<keyword evidence="1" id="KW-0472">Membrane</keyword>
<dbReference type="Proteomes" id="UP000505355">
    <property type="component" value="Chromosome"/>
</dbReference>
<keyword evidence="1" id="KW-1133">Transmembrane helix</keyword>
<proteinExistence type="predicted"/>
<keyword evidence="1" id="KW-0812">Transmembrane</keyword>
<keyword evidence="3" id="KW-1185">Reference proteome</keyword>
<dbReference type="RefSeq" id="WP_173413753.1">
    <property type="nucleotide sequence ID" value="NZ_CP054139.1"/>
</dbReference>